<gene>
    <name evidence="2" type="ORF">MUG84_08910</name>
</gene>
<dbReference type="Gene3D" id="3.40.710.10">
    <property type="entry name" value="DD-peptidase/beta-lactamase superfamily"/>
    <property type="match status" value="1"/>
</dbReference>
<dbReference type="AlphaFoldDB" id="A0A9X1WQ13"/>
<dbReference type="PANTHER" id="PTHR43283">
    <property type="entry name" value="BETA-LACTAMASE-RELATED"/>
    <property type="match status" value="1"/>
</dbReference>
<evidence type="ECO:0000313" key="3">
    <source>
        <dbReference type="Proteomes" id="UP001139347"/>
    </source>
</evidence>
<protein>
    <submittedName>
        <fullName evidence="2">Beta-lactamase family protein</fullName>
    </submittedName>
</protein>
<evidence type="ECO:0000259" key="1">
    <source>
        <dbReference type="Pfam" id="PF00144"/>
    </source>
</evidence>
<dbReference type="InterPro" id="IPR050789">
    <property type="entry name" value="Diverse_Enzym_Activities"/>
</dbReference>
<reference evidence="2" key="1">
    <citation type="submission" date="2022-04" db="EMBL/GenBank/DDBJ databases">
        <title>Paenibacillus mangrovi sp. nov., a novel endophytic bacterium isolated from bark of Kandelia candel.</title>
        <authorList>
            <person name="Tuo L."/>
        </authorList>
    </citation>
    <scope>NUCLEOTIDE SEQUENCE</scope>
    <source>
        <strain evidence="2">KQZ6P-2</strain>
    </source>
</reference>
<dbReference type="EMBL" id="JALIRP010000003">
    <property type="protein sequence ID" value="MCJ8011860.1"/>
    <property type="molecule type" value="Genomic_DNA"/>
</dbReference>
<dbReference type="Proteomes" id="UP001139347">
    <property type="component" value="Unassembled WGS sequence"/>
</dbReference>
<feature type="domain" description="Beta-lactamase-related" evidence="1">
    <location>
        <begin position="50"/>
        <end position="319"/>
    </location>
</feature>
<comment type="caution">
    <text evidence="2">The sequence shown here is derived from an EMBL/GenBank/DDBJ whole genome shotgun (WGS) entry which is preliminary data.</text>
</comment>
<dbReference type="Pfam" id="PF00144">
    <property type="entry name" value="Beta-lactamase"/>
    <property type="match status" value="1"/>
</dbReference>
<dbReference type="RefSeq" id="WP_244723933.1">
    <property type="nucleotide sequence ID" value="NZ_JALIRP010000003.1"/>
</dbReference>
<sequence>MESHDILRFQTPSYRTPSFSYQPPDKSGSKQPLLDKVDAEISKSFPKMRSLLVVRHGQLIYEKYYNGHESGSLNDLRSATKSFTSILTGIAASQSQLPGLDEPLLSILGRYATRKTDPALHEVLTLRRLLTMTTGMAWQTGKKLGEPMIRRFHQSRQWTSFALSLPVDPEMIGRFQYRSIDTHLLSVILSECTGQDAYSYAREHLFEPLGIGHSAWDSSPEGHSMGHVGLYLTSRDMAKFGVCCLQGGNWQGHQIISSTWLDQALQTQVEGYPAFGDYGFGWWTGKMNGESFSCAHGHGGQQIYLFPALEAVIVFTADTKVRRWKNPRPLLQQFILSAFR</sequence>
<dbReference type="SUPFAM" id="SSF56601">
    <property type="entry name" value="beta-lactamase/transpeptidase-like"/>
    <property type="match status" value="1"/>
</dbReference>
<dbReference type="InterPro" id="IPR001466">
    <property type="entry name" value="Beta-lactam-related"/>
</dbReference>
<accession>A0A9X1WQ13</accession>
<evidence type="ECO:0000313" key="2">
    <source>
        <dbReference type="EMBL" id="MCJ8011860.1"/>
    </source>
</evidence>
<keyword evidence="3" id="KW-1185">Reference proteome</keyword>
<dbReference type="InterPro" id="IPR012338">
    <property type="entry name" value="Beta-lactam/transpept-like"/>
</dbReference>
<name>A0A9X1WQ13_9BACL</name>
<dbReference type="PANTHER" id="PTHR43283:SF7">
    <property type="entry name" value="BETA-LACTAMASE-RELATED DOMAIN-CONTAINING PROTEIN"/>
    <property type="match status" value="1"/>
</dbReference>
<organism evidence="2 3">
    <name type="scientific">Paenibacillus mangrovi</name>
    <dbReference type="NCBI Taxonomy" id="2931978"/>
    <lineage>
        <taxon>Bacteria</taxon>
        <taxon>Bacillati</taxon>
        <taxon>Bacillota</taxon>
        <taxon>Bacilli</taxon>
        <taxon>Bacillales</taxon>
        <taxon>Paenibacillaceae</taxon>
        <taxon>Paenibacillus</taxon>
    </lineage>
</organism>
<proteinExistence type="predicted"/>